<evidence type="ECO:0000313" key="4">
    <source>
        <dbReference type="Proteomes" id="UP000664048"/>
    </source>
</evidence>
<keyword evidence="4" id="KW-1185">Reference proteome</keyword>
<evidence type="ECO:0000313" key="3">
    <source>
        <dbReference type="Proteomes" id="UP000611459"/>
    </source>
</evidence>
<name>A0AAP1V579_9BURK</name>
<sequence>MKHSTHITIRVARPLDCTGFTAERVAQDFLATHATRNWTYDVADEWISVGERRPTKEDADAHGNVQAWNAEGYGAIVGFDYVSPSFSEYTHWKAMPAGPTGQDAADL</sequence>
<evidence type="ECO:0000313" key="2">
    <source>
        <dbReference type="EMBL" id="MBO1832761.1"/>
    </source>
</evidence>
<evidence type="ECO:0000313" key="1">
    <source>
        <dbReference type="EMBL" id="MBK1932028.1"/>
    </source>
</evidence>
<accession>A0AAP1V579</accession>
<reference evidence="1" key="1">
    <citation type="submission" date="2021-01" db="EMBL/GenBank/DDBJ databases">
        <title>Outbreak of Burkholderia contaminns endophthalmitis traced to a clinical ventilation system.</title>
        <authorList>
            <person name="Lipuma J."/>
            <person name="Spilker T."/>
            <person name="Kratholm J."/>
        </authorList>
    </citation>
    <scope>NUCLEOTIDE SEQUENCE</scope>
    <source>
        <strain evidence="1">HI4954</strain>
    </source>
</reference>
<protein>
    <submittedName>
        <fullName evidence="1">Uncharacterized protein</fullName>
    </submittedName>
</protein>
<dbReference type="AlphaFoldDB" id="A0AAP1V579"/>
<proteinExistence type="predicted"/>
<reference evidence="2 4" key="2">
    <citation type="submission" date="2021-03" db="EMBL/GenBank/DDBJ databases">
        <title>Clinical course, treatment and visual outcome of an outbreak of Burkholderia contaminans endophthalmitis following cataract surgery.</title>
        <authorList>
            <person name="Lind C."/>
            <person name="Olsen K."/>
            <person name="Angelsen N.K."/>
            <person name="Krefting E.A."/>
            <person name="Fossen K."/>
            <person name="Gravningen K."/>
            <person name="Depoorter E."/>
            <person name="Vandamme P."/>
            <person name="Bertelsen G."/>
        </authorList>
    </citation>
    <scope>NUCLEOTIDE SEQUENCE [LARGE SCALE GENOMIC DNA]</scope>
    <source>
        <strain evidence="2 4">51242556</strain>
    </source>
</reference>
<dbReference type="EMBL" id="JAENIB010000007">
    <property type="protein sequence ID" value="MBK1932028.1"/>
    <property type="molecule type" value="Genomic_DNA"/>
</dbReference>
<organism evidence="1 3">
    <name type="scientific">Burkholderia contaminans</name>
    <dbReference type="NCBI Taxonomy" id="488447"/>
    <lineage>
        <taxon>Bacteria</taxon>
        <taxon>Pseudomonadati</taxon>
        <taxon>Pseudomonadota</taxon>
        <taxon>Betaproteobacteria</taxon>
        <taxon>Burkholderiales</taxon>
        <taxon>Burkholderiaceae</taxon>
        <taxon>Burkholderia</taxon>
        <taxon>Burkholderia cepacia complex</taxon>
    </lineage>
</organism>
<dbReference type="EMBL" id="JAGEMX010000009">
    <property type="protein sequence ID" value="MBO1832761.1"/>
    <property type="molecule type" value="Genomic_DNA"/>
</dbReference>
<dbReference type="RefSeq" id="WP_105771125.1">
    <property type="nucleotide sequence ID" value="NZ_JAENHZ010000008.1"/>
</dbReference>
<comment type="caution">
    <text evidence="1">The sequence shown here is derived from an EMBL/GenBank/DDBJ whole genome shotgun (WGS) entry which is preliminary data.</text>
</comment>
<dbReference type="Proteomes" id="UP000611459">
    <property type="component" value="Unassembled WGS sequence"/>
</dbReference>
<gene>
    <name evidence="2" type="ORF">J4M89_25575</name>
    <name evidence="1" type="ORF">JIN94_19250</name>
</gene>
<dbReference type="Proteomes" id="UP000664048">
    <property type="component" value="Unassembled WGS sequence"/>
</dbReference>